<keyword evidence="3" id="KW-1185">Reference proteome</keyword>
<evidence type="ECO:0000256" key="1">
    <source>
        <dbReference type="SAM" id="SignalP"/>
    </source>
</evidence>
<feature type="signal peptide" evidence="1">
    <location>
        <begin position="1"/>
        <end position="24"/>
    </location>
</feature>
<dbReference type="AlphaFoldDB" id="A0A8H5FK74"/>
<dbReference type="Proteomes" id="UP000541558">
    <property type="component" value="Unassembled WGS sequence"/>
</dbReference>
<proteinExistence type="predicted"/>
<protein>
    <submittedName>
        <fullName evidence="2">Uncharacterized protein</fullName>
    </submittedName>
</protein>
<dbReference type="EMBL" id="JAACJK010000006">
    <property type="protein sequence ID" value="KAF5339836.1"/>
    <property type="molecule type" value="Genomic_DNA"/>
</dbReference>
<accession>A0A8H5FK74</accession>
<reference evidence="2 3" key="1">
    <citation type="journal article" date="2020" name="ISME J.">
        <title>Uncovering the hidden diversity of litter-decomposition mechanisms in mushroom-forming fungi.</title>
        <authorList>
            <person name="Floudas D."/>
            <person name="Bentzer J."/>
            <person name="Ahren D."/>
            <person name="Johansson T."/>
            <person name="Persson P."/>
            <person name="Tunlid A."/>
        </authorList>
    </citation>
    <scope>NUCLEOTIDE SEQUENCE [LARGE SCALE GENOMIC DNA]</scope>
    <source>
        <strain evidence="2 3">CBS 175.51</strain>
    </source>
</reference>
<evidence type="ECO:0000313" key="3">
    <source>
        <dbReference type="Proteomes" id="UP000541558"/>
    </source>
</evidence>
<organism evidence="2 3">
    <name type="scientific">Ephemerocybe angulata</name>
    <dbReference type="NCBI Taxonomy" id="980116"/>
    <lineage>
        <taxon>Eukaryota</taxon>
        <taxon>Fungi</taxon>
        <taxon>Dikarya</taxon>
        <taxon>Basidiomycota</taxon>
        <taxon>Agaricomycotina</taxon>
        <taxon>Agaricomycetes</taxon>
        <taxon>Agaricomycetidae</taxon>
        <taxon>Agaricales</taxon>
        <taxon>Agaricineae</taxon>
        <taxon>Psathyrellaceae</taxon>
        <taxon>Ephemerocybe</taxon>
    </lineage>
</organism>
<gene>
    <name evidence="2" type="ORF">D9611_009109</name>
</gene>
<sequence>MVQISIPTATAVAVVALAAAPAIAAPIPAGEQVEARAIRRPSAASVRHGASRTLDHVGNIAGVVGVVQGFTQRDLSDEGLEARGGVPPGIGRAAKNVFRHVAGRFRHGPRDLEDVEARDVDDEGLEARGGVPTGIGRAVKNVGRHVVGRLRHGPRDLEDVEARDVDEDLEMRDFEDLEDLFEREYEMDEMD</sequence>
<keyword evidence="1" id="KW-0732">Signal</keyword>
<name>A0A8H5FK74_9AGAR</name>
<evidence type="ECO:0000313" key="2">
    <source>
        <dbReference type="EMBL" id="KAF5339836.1"/>
    </source>
</evidence>
<feature type="chain" id="PRO_5034232415" evidence="1">
    <location>
        <begin position="25"/>
        <end position="191"/>
    </location>
</feature>
<dbReference type="OrthoDB" id="2967546at2759"/>
<comment type="caution">
    <text evidence="2">The sequence shown here is derived from an EMBL/GenBank/DDBJ whole genome shotgun (WGS) entry which is preliminary data.</text>
</comment>